<evidence type="ECO:0000256" key="1">
    <source>
        <dbReference type="ARBA" id="ARBA00004141"/>
    </source>
</evidence>
<dbReference type="InterPro" id="IPR000595">
    <property type="entry name" value="cNMP-bd_dom"/>
</dbReference>
<dbReference type="Gene3D" id="1.10.287.630">
    <property type="entry name" value="Helix hairpin bin"/>
    <property type="match status" value="1"/>
</dbReference>
<comment type="subcellular location">
    <subcellularLocation>
        <location evidence="1">Membrane</location>
        <topology evidence="1">Multi-pass membrane protein</topology>
    </subcellularLocation>
</comment>
<dbReference type="AlphaFoldDB" id="A0AAQ4DY96"/>
<name>A0AAQ4DY96_AMBAM</name>
<proteinExistence type="predicted"/>
<evidence type="ECO:0000256" key="4">
    <source>
        <dbReference type="ARBA" id="ARBA00022989"/>
    </source>
</evidence>
<evidence type="ECO:0000256" key="6">
    <source>
        <dbReference type="ARBA" id="ARBA00023136"/>
    </source>
</evidence>
<feature type="chain" id="PRO_5042927017" description="Cyclic nucleotide-binding domain-containing protein" evidence="8">
    <location>
        <begin position="25"/>
        <end position="390"/>
    </location>
</feature>
<dbReference type="Proteomes" id="UP001321473">
    <property type="component" value="Unassembled WGS sequence"/>
</dbReference>
<dbReference type="PANTHER" id="PTHR45689">
    <property type="entry name" value="I[[H]] CHANNEL, ISOFORM E"/>
    <property type="match status" value="1"/>
</dbReference>
<dbReference type="GO" id="GO:0098855">
    <property type="term" value="C:HCN channel complex"/>
    <property type="evidence" value="ECO:0007669"/>
    <property type="project" value="TreeGrafter"/>
</dbReference>
<evidence type="ECO:0000256" key="5">
    <source>
        <dbReference type="ARBA" id="ARBA00023065"/>
    </source>
</evidence>
<dbReference type="Gene3D" id="2.60.120.10">
    <property type="entry name" value="Jelly Rolls"/>
    <property type="match status" value="1"/>
</dbReference>
<evidence type="ECO:0000259" key="9">
    <source>
        <dbReference type="PROSITE" id="PS50042"/>
    </source>
</evidence>
<protein>
    <recommendedName>
        <fullName evidence="9">Cyclic nucleotide-binding domain-containing protein</fullName>
    </recommendedName>
</protein>
<feature type="signal peptide" evidence="8">
    <location>
        <begin position="1"/>
        <end position="24"/>
    </location>
</feature>
<evidence type="ECO:0000256" key="7">
    <source>
        <dbReference type="SAM" id="Phobius"/>
    </source>
</evidence>
<keyword evidence="6 7" id="KW-0472">Membrane</keyword>
<evidence type="ECO:0000256" key="2">
    <source>
        <dbReference type="ARBA" id="ARBA00022448"/>
    </source>
</evidence>
<dbReference type="InterPro" id="IPR018490">
    <property type="entry name" value="cNMP-bd_dom_sf"/>
</dbReference>
<accession>A0AAQ4DY96</accession>
<keyword evidence="4 7" id="KW-1133">Transmembrane helix</keyword>
<feature type="domain" description="Cyclic nucleotide-binding" evidence="9">
    <location>
        <begin position="257"/>
        <end position="363"/>
    </location>
</feature>
<dbReference type="InterPro" id="IPR005821">
    <property type="entry name" value="Ion_trans_dom"/>
</dbReference>
<dbReference type="SUPFAM" id="SSF81324">
    <property type="entry name" value="Voltage-gated potassium channels"/>
    <property type="match status" value="1"/>
</dbReference>
<dbReference type="Gene3D" id="1.10.287.70">
    <property type="match status" value="1"/>
</dbReference>
<feature type="transmembrane region" description="Helical" evidence="7">
    <location>
        <begin position="142"/>
        <end position="166"/>
    </location>
</feature>
<dbReference type="EMBL" id="JARKHS020025462">
    <property type="protein sequence ID" value="KAK8767436.1"/>
    <property type="molecule type" value="Genomic_DNA"/>
</dbReference>
<dbReference type="GO" id="GO:0035725">
    <property type="term" value="P:sodium ion transmembrane transport"/>
    <property type="evidence" value="ECO:0007669"/>
    <property type="project" value="TreeGrafter"/>
</dbReference>
<dbReference type="InterPro" id="IPR014710">
    <property type="entry name" value="RmlC-like_jellyroll"/>
</dbReference>
<evidence type="ECO:0000256" key="3">
    <source>
        <dbReference type="ARBA" id="ARBA00022692"/>
    </source>
</evidence>
<sequence>MVVMSFANVILMPLNLAFFDSVQHEDPEWSIFNLASDVLFFVDVLLNFRTGVPMKEDHCRINMNPDYVAVQYRRGWFYVDSFCCVPLDYIALVVMHTGDKPVDPSATSAYPSLLRVNKLLALPKIGRLTTVIRNLANVEENFFVYSTGVYVRLLFNLGLLFLLIHWHGCLQFYVDRLEGFPASSWVARMELLIRDLDDYMNYNMLPPKLQRRIRDYAENRYKGRVFDETQIINALSDPLRQRVMWHNCRRVLRNVPFFARADPDFLRDLVLHMRPEFFTPGDVVAAAGTMGDRLYLLQSGSARVVNHVGTTVATVMPGDRFGEVALLHDVLRLRTVIAERYCRFFSLTRDDFNEVLLRHPDVRAIVDEIVEEHKVRSSLQGSSEVTQQSY</sequence>
<evidence type="ECO:0000313" key="10">
    <source>
        <dbReference type="EMBL" id="KAK8767436.1"/>
    </source>
</evidence>
<keyword evidence="2" id="KW-0813">Transport</keyword>
<dbReference type="InterPro" id="IPR051413">
    <property type="entry name" value="K/Na_HCN_channel"/>
</dbReference>
<dbReference type="PROSITE" id="PS50042">
    <property type="entry name" value="CNMP_BINDING_3"/>
    <property type="match status" value="1"/>
</dbReference>
<gene>
    <name evidence="10" type="ORF">V5799_005780</name>
</gene>
<dbReference type="GO" id="GO:0003254">
    <property type="term" value="P:regulation of membrane depolarization"/>
    <property type="evidence" value="ECO:0007669"/>
    <property type="project" value="TreeGrafter"/>
</dbReference>
<dbReference type="PANTHER" id="PTHR45689:SF15">
    <property type="entry name" value="TETRAMERIC POTASSIUM-SELECTIVE CYCLIC NUCLEOTIDE GATED CHANNEL"/>
    <property type="match status" value="1"/>
</dbReference>
<reference evidence="10 11" key="1">
    <citation type="journal article" date="2023" name="Arcadia Sci">
        <title>De novo assembly of a long-read Amblyomma americanum tick genome.</title>
        <authorList>
            <person name="Chou S."/>
            <person name="Poskanzer K.E."/>
            <person name="Rollins M."/>
            <person name="Thuy-Boun P.S."/>
        </authorList>
    </citation>
    <scope>NUCLEOTIDE SEQUENCE [LARGE SCALE GENOMIC DNA]</scope>
    <source>
        <strain evidence="10">F_SG_1</strain>
        <tissue evidence="10">Salivary glands</tissue>
    </source>
</reference>
<dbReference type="SMART" id="SM00100">
    <property type="entry name" value="cNMP"/>
    <property type="match status" value="1"/>
</dbReference>
<keyword evidence="3 7" id="KW-0812">Transmembrane</keyword>
<dbReference type="Pfam" id="PF00027">
    <property type="entry name" value="cNMP_binding"/>
    <property type="match status" value="1"/>
</dbReference>
<dbReference type="SUPFAM" id="SSF51206">
    <property type="entry name" value="cAMP-binding domain-like"/>
    <property type="match status" value="1"/>
</dbReference>
<keyword evidence="8" id="KW-0732">Signal</keyword>
<dbReference type="GO" id="GO:0005249">
    <property type="term" value="F:voltage-gated potassium channel activity"/>
    <property type="evidence" value="ECO:0007669"/>
    <property type="project" value="TreeGrafter"/>
</dbReference>
<dbReference type="CDD" id="cd00038">
    <property type="entry name" value="CAP_ED"/>
    <property type="match status" value="1"/>
</dbReference>
<keyword evidence="11" id="KW-1185">Reference proteome</keyword>
<evidence type="ECO:0000256" key="8">
    <source>
        <dbReference type="SAM" id="SignalP"/>
    </source>
</evidence>
<dbReference type="Pfam" id="PF00520">
    <property type="entry name" value="Ion_trans"/>
    <property type="match status" value="1"/>
</dbReference>
<organism evidence="10 11">
    <name type="scientific">Amblyomma americanum</name>
    <name type="common">Lone star tick</name>
    <dbReference type="NCBI Taxonomy" id="6943"/>
    <lineage>
        <taxon>Eukaryota</taxon>
        <taxon>Metazoa</taxon>
        <taxon>Ecdysozoa</taxon>
        <taxon>Arthropoda</taxon>
        <taxon>Chelicerata</taxon>
        <taxon>Arachnida</taxon>
        <taxon>Acari</taxon>
        <taxon>Parasitiformes</taxon>
        <taxon>Ixodida</taxon>
        <taxon>Ixodoidea</taxon>
        <taxon>Ixodidae</taxon>
        <taxon>Amblyomminae</taxon>
        <taxon>Amblyomma</taxon>
    </lineage>
</organism>
<keyword evidence="5" id="KW-0406">Ion transport</keyword>
<evidence type="ECO:0000313" key="11">
    <source>
        <dbReference type="Proteomes" id="UP001321473"/>
    </source>
</evidence>
<comment type="caution">
    <text evidence="10">The sequence shown here is derived from an EMBL/GenBank/DDBJ whole genome shotgun (WGS) entry which is preliminary data.</text>
</comment>